<proteinExistence type="predicted"/>
<dbReference type="AlphaFoldDB" id="A0A3S0WW62"/>
<evidence type="ECO:0000313" key="2">
    <source>
        <dbReference type="Proteomes" id="UP000274358"/>
    </source>
</evidence>
<sequence length="170" mass="18020">MTNIKPDVSQNPPPTERLANFQHFKLLPLTASGDAKGDTEALQKIQGNLQNKLQPMISGWESQGADGRTLQIEPVVTQLKFVSTGARIMGGAFAGSSAVVMKLRLVDVSTGKVVADAEFFQRAAAMGGAYSLGGSDVGMLERIATVSQEYLQHNYQQAVGGPTGLAEEAK</sequence>
<comment type="caution">
    <text evidence="1">The sequence shown here is derived from an EMBL/GenBank/DDBJ whole genome shotgun (WGS) entry which is preliminary data.</text>
</comment>
<reference evidence="1 2" key="1">
    <citation type="submission" date="2018-12" db="EMBL/GenBank/DDBJ databases">
        <title>Dyella dinghuensis sp. nov. DHOA06 and Dyella choica sp. nov. 4M-K27, isolated from forest soil.</title>
        <authorList>
            <person name="Qiu L.-H."/>
            <person name="Gao Z.-H."/>
        </authorList>
    </citation>
    <scope>NUCLEOTIDE SEQUENCE [LARGE SCALE GENOMIC DNA]</scope>
    <source>
        <strain evidence="1 2">4M-K27</strain>
    </source>
</reference>
<evidence type="ECO:0000313" key="1">
    <source>
        <dbReference type="EMBL" id="RUL76060.1"/>
    </source>
</evidence>
<keyword evidence="2" id="KW-1185">Reference proteome</keyword>
<organism evidence="1 2">
    <name type="scientific">Dyella choica</name>
    <dbReference type="NCBI Taxonomy" id="1927959"/>
    <lineage>
        <taxon>Bacteria</taxon>
        <taxon>Pseudomonadati</taxon>
        <taxon>Pseudomonadota</taxon>
        <taxon>Gammaproteobacteria</taxon>
        <taxon>Lysobacterales</taxon>
        <taxon>Rhodanobacteraceae</taxon>
        <taxon>Dyella</taxon>
    </lineage>
</organism>
<dbReference type="EMBL" id="RYYV01000006">
    <property type="protein sequence ID" value="RUL76060.1"/>
    <property type="molecule type" value="Genomic_DNA"/>
</dbReference>
<protein>
    <recommendedName>
        <fullName evidence="3">DUF4410 domain-containing protein</fullName>
    </recommendedName>
</protein>
<name>A0A3S0WW62_9GAMM</name>
<gene>
    <name evidence="1" type="ORF">EKH80_10110</name>
</gene>
<dbReference type="Proteomes" id="UP000274358">
    <property type="component" value="Unassembled WGS sequence"/>
</dbReference>
<accession>A0A3S0WW62</accession>
<evidence type="ECO:0008006" key="3">
    <source>
        <dbReference type="Google" id="ProtNLM"/>
    </source>
</evidence>